<proteinExistence type="predicted"/>
<feature type="transmembrane region" description="Helical" evidence="6">
    <location>
        <begin position="274"/>
        <end position="293"/>
    </location>
</feature>
<accession>A0A4R3LBI9</accession>
<sequence>MTTKKIWTKDFILLSLANFFLFGSFFLLLSSLPLFAVQQLQAREEQVGLIIGIFTIAAIIVRPYAGLFLDQWGRRKVVVLSLLFFVIATVGYFSAFSLFILLILRLLHGAAFGISTTALGTVAADIVPAERRGEGLGYFGTFNMLAMVVGPAIGLYIIHQSSSHWLFFICLILALMGLGFVMVIRYPQSEQSPTQVRFRLSDWKKMIEPKAIPYSLPLVGLGVVFGGIVSFISLYATTLGDPNLAGGFYFVYAIALIAARILAGKLFDQRGSDLVVYPGILAYVLGLSCLGVAQGPILFYLAAAFIGFGYGSIQPSLQALVIESVPKQRRGAATATFFIAIDLGIGLGSLLLGFVATWIGYPWMYISTILFVLLSCMTYWRARRAELKNIKHIDKLSA</sequence>
<comment type="subcellular location">
    <subcellularLocation>
        <location evidence="1">Cell membrane</location>
        <topology evidence="1">Multi-pass membrane protein</topology>
    </subcellularLocation>
</comment>
<feature type="transmembrane region" description="Helical" evidence="6">
    <location>
        <begin position="77"/>
        <end position="104"/>
    </location>
</feature>
<feature type="transmembrane region" description="Helical" evidence="6">
    <location>
        <begin position="12"/>
        <end position="35"/>
    </location>
</feature>
<evidence type="ECO:0000256" key="5">
    <source>
        <dbReference type="ARBA" id="ARBA00023136"/>
    </source>
</evidence>
<keyword evidence="2" id="KW-0813">Transport</keyword>
<dbReference type="PANTHER" id="PTHR23531">
    <property type="entry name" value="QUINOLENE RESISTANCE PROTEIN NORA"/>
    <property type="match status" value="1"/>
</dbReference>
<name>A0A4R3LBI9_9BACL</name>
<dbReference type="Pfam" id="PF07690">
    <property type="entry name" value="MFS_1"/>
    <property type="match status" value="1"/>
</dbReference>
<feature type="transmembrane region" description="Helical" evidence="6">
    <location>
        <begin position="136"/>
        <end position="158"/>
    </location>
</feature>
<feature type="transmembrane region" description="Helical" evidence="6">
    <location>
        <begin position="164"/>
        <end position="184"/>
    </location>
</feature>
<dbReference type="RefSeq" id="WP_131923067.1">
    <property type="nucleotide sequence ID" value="NZ_SMAG01000001.1"/>
</dbReference>
<feature type="transmembrane region" description="Helical" evidence="6">
    <location>
        <begin position="362"/>
        <end position="382"/>
    </location>
</feature>
<reference evidence="8 9" key="1">
    <citation type="submission" date="2019-03" db="EMBL/GenBank/DDBJ databases">
        <title>Genomic Encyclopedia of Type Strains, Phase IV (KMG-IV): sequencing the most valuable type-strain genomes for metagenomic binning, comparative biology and taxonomic classification.</title>
        <authorList>
            <person name="Goeker M."/>
        </authorList>
    </citation>
    <scope>NUCLEOTIDE SEQUENCE [LARGE SCALE GENOMIC DNA]</scope>
    <source>
        <strain evidence="8 9">DSM 45707</strain>
    </source>
</reference>
<dbReference type="GO" id="GO:0005886">
    <property type="term" value="C:plasma membrane"/>
    <property type="evidence" value="ECO:0007669"/>
    <property type="project" value="UniProtKB-SubCell"/>
</dbReference>
<comment type="caution">
    <text evidence="8">The sequence shown here is derived from an EMBL/GenBank/DDBJ whole genome shotgun (WGS) entry which is preliminary data.</text>
</comment>
<dbReference type="InterPro" id="IPR011701">
    <property type="entry name" value="MFS"/>
</dbReference>
<feature type="transmembrane region" description="Helical" evidence="6">
    <location>
        <begin position="47"/>
        <end position="65"/>
    </location>
</feature>
<dbReference type="OrthoDB" id="9814001at2"/>
<evidence type="ECO:0000256" key="2">
    <source>
        <dbReference type="ARBA" id="ARBA00022448"/>
    </source>
</evidence>
<dbReference type="PANTHER" id="PTHR23531:SF2">
    <property type="entry name" value="PERMEASE"/>
    <property type="match status" value="1"/>
</dbReference>
<dbReference type="PROSITE" id="PS00217">
    <property type="entry name" value="SUGAR_TRANSPORT_2"/>
    <property type="match status" value="1"/>
</dbReference>
<evidence type="ECO:0000313" key="8">
    <source>
        <dbReference type="EMBL" id="TCS96668.1"/>
    </source>
</evidence>
<evidence type="ECO:0000256" key="3">
    <source>
        <dbReference type="ARBA" id="ARBA00022692"/>
    </source>
</evidence>
<keyword evidence="3 6" id="KW-0812">Transmembrane</keyword>
<evidence type="ECO:0000259" key="7">
    <source>
        <dbReference type="PROSITE" id="PS50850"/>
    </source>
</evidence>
<dbReference type="InterPro" id="IPR020846">
    <property type="entry name" value="MFS_dom"/>
</dbReference>
<feature type="domain" description="Major facilitator superfamily (MFS) profile" evidence="7">
    <location>
        <begin position="10"/>
        <end position="386"/>
    </location>
</feature>
<evidence type="ECO:0000256" key="4">
    <source>
        <dbReference type="ARBA" id="ARBA00022989"/>
    </source>
</evidence>
<keyword evidence="9" id="KW-1185">Reference proteome</keyword>
<dbReference type="CDD" id="cd17489">
    <property type="entry name" value="MFS_YfcJ_like"/>
    <property type="match status" value="1"/>
</dbReference>
<evidence type="ECO:0000256" key="6">
    <source>
        <dbReference type="SAM" id="Phobius"/>
    </source>
</evidence>
<dbReference type="SUPFAM" id="SSF103473">
    <property type="entry name" value="MFS general substrate transporter"/>
    <property type="match status" value="1"/>
</dbReference>
<keyword evidence="5 6" id="KW-0472">Membrane</keyword>
<dbReference type="InterPro" id="IPR005829">
    <property type="entry name" value="Sugar_transporter_CS"/>
</dbReference>
<dbReference type="PROSITE" id="PS50850">
    <property type="entry name" value="MFS"/>
    <property type="match status" value="1"/>
</dbReference>
<feature type="transmembrane region" description="Helical" evidence="6">
    <location>
        <begin position="244"/>
        <end position="262"/>
    </location>
</feature>
<evidence type="ECO:0000313" key="9">
    <source>
        <dbReference type="Proteomes" id="UP000294937"/>
    </source>
</evidence>
<dbReference type="InterPro" id="IPR052714">
    <property type="entry name" value="MFS_Exporter"/>
</dbReference>
<dbReference type="InterPro" id="IPR036259">
    <property type="entry name" value="MFS_trans_sf"/>
</dbReference>
<dbReference type="EMBL" id="SMAG01000001">
    <property type="protein sequence ID" value="TCS96668.1"/>
    <property type="molecule type" value="Genomic_DNA"/>
</dbReference>
<feature type="transmembrane region" description="Helical" evidence="6">
    <location>
        <begin position="214"/>
        <end position="238"/>
    </location>
</feature>
<gene>
    <name evidence="8" type="ORF">EDD58_101304</name>
</gene>
<organism evidence="8 9">
    <name type="scientific">Hazenella coriacea</name>
    <dbReference type="NCBI Taxonomy" id="1179467"/>
    <lineage>
        <taxon>Bacteria</taxon>
        <taxon>Bacillati</taxon>
        <taxon>Bacillota</taxon>
        <taxon>Bacilli</taxon>
        <taxon>Bacillales</taxon>
        <taxon>Thermoactinomycetaceae</taxon>
        <taxon>Hazenella</taxon>
    </lineage>
</organism>
<dbReference type="Gene3D" id="1.20.1250.20">
    <property type="entry name" value="MFS general substrate transporter like domains"/>
    <property type="match status" value="1"/>
</dbReference>
<dbReference type="GO" id="GO:0022857">
    <property type="term" value="F:transmembrane transporter activity"/>
    <property type="evidence" value="ECO:0007669"/>
    <property type="project" value="InterPro"/>
</dbReference>
<dbReference type="PROSITE" id="PS00216">
    <property type="entry name" value="SUGAR_TRANSPORT_1"/>
    <property type="match status" value="1"/>
</dbReference>
<protein>
    <submittedName>
        <fullName evidence="8">Putative MFS family arabinose efflux permease</fullName>
    </submittedName>
</protein>
<dbReference type="AlphaFoldDB" id="A0A4R3LBI9"/>
<feature type="transmembrane region" description="Helical" evidence="6">
    <location>
        <begin position="334"/>
        <end position="356"/>
    </location>
</feature>
<evidence type="ECO:0000256" key="1">
    <source>
        <dbReference type="ARBA" id="ARBA00004651"/>
    </source>
</evidence>
<keyword evidence="4 6" id="KW-1133">Transmembrane helix</keyword>
<dbReference type="Proteomes" id="UP000294937">
    <property type="component" value="Unassembled WGS sequence"/>
</dbReference>